<evidence type="ECO:0000256" key="3">
    <source>
        <dbReference type="ARBA" id="ARBA00023125"/>
    </source>
</evidence>
<evidence type="ECO:0000313" key="6">
    <source>
        <dbReference type="EMBL" id="QQV74524.1"/>
    </source>
</evidence>
<dbReference type="PANTHER" id="PTHR48111:SF40">
    <property type="entry name" value="PHOSPHATE REGULON TRANSCRIPTIONAL REGULATORY PROTEIN PHOB"/>
    <property type="match status" value="1"/>
</dbReference>
<evidence type="ECO:0000313" key="7">
    <source>
        <dbReference type="Proteomes" id="UP000595296"/>
    </source>
</evidence>
<dbReference type="Gene3D" id="3.40.50.2300">
    <property type="match status" value="1"/>
</dbReference>
<organism evidence="6 7">
    <name type="scientific">Rickettsia tillamookensis</name>
    <dbReference type="NCBI Taxonomy" id="2761623"/>
    <lineage>
        <taxon>Bacteria</taxon>
        <taxon>Pseudomonadati</taxon>
        <taxon>Pseudomonadota</taxon>
        <taxon>Alphaproteobacteria</taxon>
        <taxon>Rickettsiales</taxon>
        <taxon>Rickettsiaceae</taxon>
        <taxon>Rickettsieae</taxon>
        <taxon>Rickettsia</taxon>
        <taxon>spotted fever group</taxon>
    </lineage>
</organism>
<evidence type="ECO:0000259" key="5">
    <source>
        <dbReference type="PROSITE" id="PS51755"/>
    </source>
</evidence>
<dbReference type="Gene3D" id="1.10.10.10">
    <property type="entry name" value="Winged helix-like DNA-binding domain superfamily/Winged helix DNA-binding domain"/>
    <property type="match status" value="1"/>
</dbReference>
<keyword evidence="7" id="KW-1185">Reference proteome</keyword>
<protein>
    <recommendedName>
        <fullName evidence="5">OmpR/PhoB-type domain-containing protein</fullName>
    </recommendedName>
</protein>
<reference evidence="6 7" key="1">
    <citation type="journal article" date="2021" name="Int. J. Syst. Evol. Microbiol.">
        <title>Characterization of a novel transitional group Rickettsia species (Rickettsia tillamookensis sp. nov.) from the western black-legged tick, Ixodes pacificus.</title>
        <authorList>
            <person name="Gauthier D.T."/>
            <person name="Karpathy S.E."/>
            <person name="Grizzard S.L."/>
            <person name="Batra D."/>
            <person name="Rowe L.A."/>
            <person name="Paddock C.D."/>
        </authorList>
    </citation>
    <scope>NUCLEOTIDE SEQUENCE [LARGE SCALE GENOMIC DNA]</scope>
    <source>
        <strain evidence="6 7">Tillamook 23</strain>
    </source>
</reference>
<dbReference type="SMART" id="SM00862">
    <property type="entry name" value="Trans_reg_C"/>
    <property type="match status" value="1"/>
</dbReference>
<dbReference type="PANTHER" id="PTHR48111">
    <property type="entry name" value="REGULATOR OF RPOS"/>
    <property type="match status" value="1"/>
</dbReference>
<dbReference type="InterPro" id="IPR036388">
    <property type="entry name" value="WH-like_DNA-bd_sf"/>
</dbReference>
<accession>A0A9E6MG92</accession>
<feature type="domain" description="OmpR/PhoB-type" evidence="5">
    <location>
        <begin position="136"/>
        <end position="232"/>
    </location>
</feature>
<dbReference type="InterPro" id="IPR016032">
    <property type="entry name" value="Sig_transdc_resp-reg_C-effctor"/>
</dbReference>
<keyword evidence="1" id="KW-0597">Phosphoprotein</keyword>
<keyword evidence="3 4" id="KW-0238">DNA-binding</keyword>
<sequence>MEINSVFDKLLPEVLIIEEKNKKSVNISLSNDIERAGFNIIRASTLEKALTYFFSQPLAIMIISAELQENILITINNVRKINKFSKTPIIFLLPNKQSNLTEIDDNVLFFYKPFLSEQIVGTLKSLLRRSKSVLQDNIIKFKNINIDLNTEKVYKDGLNIRLGPTEFKILRLFFQFPNEVFSRQEIIKYLWESEETFNERLIDVHINRIRDALGKDNLIIKTVRFIGYCLNKEND</sequence>
<evidence type="ECO:0000256" key="2">
    <source>
        <dbReference type="ARBA" id="ARBA00023012"/>
    </source>
</evidence>
<dbReference type="InterPro" id="IPR001867">
    <property type="entry name" value="OmpR/PhoB-type_DNA-bd"/>
</dbReference>
<evidence type="ECO:0000256" key="1">
    <source>
        <dbReference type="ARBA" id="ARBA00022553"/>
    </source>
</evidence>
<evidence type="ECO:0000256" key="4">
    <source>
        <dbReference type="PROSITE-ProRule" id="PRU01091"/>
    </source>
</evidence>
<name>A0A9E6MG92_9RICK</name>
<dbReference type="Pfam" id="PF00486">
    <property type="entry name" value="Trans_reg_C"/>
    <property type="match status" value="1"/>
</dbReference>
<dbReference type="SUPFAM" id="SSF52172">
    <property type="entry name" value="CheY-like"/>
    <property type="match status" value="1"/>
</dbReference>
<dbReference type="SUPFAM" id="SSF46894">
    <property type="entry name" value="C-terminal effector domain of the bipartite response regulators"/>
    <property type="match status" value="1"/>
</dbReference>
<dbReference type="EMBL" id="CP060138">
    <property type="protein sequence ID" value="QQV74524.1"/>
    <property type="molecule type" value="Genomic_DNA"/>
</dbReference>
<dbReference type="Proteomes" id="UP000595296">
    <property type="component" value="Chromosome"/>
</dbReference>
<proteinExistence type="predicted"/>
<dbReference type="PROSITE" id="PS51755">
    <property type="entry name" value="OMPR_PHOB"/>
    <property type="match status" value="1"/>
</dbReference>
<gene>
    <name evidence="6" type="ORF">H6P87_00058</name>
</gene>
<feature type="DNA-binding region" description="OmpR/PhoB-type" evidence="4">
    <location>
        <begin position="136"/>
        <end position="232"/>
    </location>
</feature>
<keyword evidence="2" id="KW-0902">Two-component regulatory system</keyword>
<dbReference type="InterPro" id="IPR039420">
    <property type="entry name" value="WalR-like"/>
</dbReference>
<dbReference type="CDD" id="cd00383">
    <property type="entry name" value="trans_reg_C"/>
    <property type="match status" value="1"/>
</dbReference>
<dbReference type="InterPro" id="IPR011006">
    <property type="entry name" value="CheY-like_superfamily"/>
</dbReference>